<dbReference type="Pfam" id="PF08611">
    <property type="entry name" value="DUF1774"/>
    <property type="match status" value="1"/>
</dbReference>
<name>A0ABP2F5C1_AJEDR</name>
<organism evidence="2 3">
    <name type="scientific">Ajellomyces dermatitidis (strain ER-3 / ATCC MYA-2586)</name>
    <name type="common">Blastomyces dermatitidis</name>
    <dbReference type="NCBI Taxonomy" id="559297"/>
    <lineage>
        <taxon>Eukaryota</taxon>
        <taxon>Fungi</taxon>
        <taxon>Dikarya</taxon>
        <taxon>Ascomycota</taxon>
        <taxon>Pezizomycotina</taxon>
        <taxon>Eurotiomycetes</taxon>
        <taxon>Eurotiomycetidae</taxon>
        <taxon>Onygenales</taxon>
        <taxon>Ajellomycetaceae</taxon>
        <taxon>Blastomyces</taxon>
    </lineage>
</organism>
<evidence type="ECO:0000313" key="3">
    <source>
        <dbReference type="Proteomes" id="UP000002039"/>
    </source>
</evidence>
<keyword evidence="3" id="KW-1185">Reference proteome</keyword>
<feature type="transmembrane region" description="Helical" evidence="1">
    <location>
        <begin position="194"/>
        <end position="211"/>
    </location>
</feature>
<dbReference type="Proteomes" id="UP000002039">
    <property type="component" value="Unassembled WGS sequence"/>
</dbReference>
<gene>
    <name evidence="2" type="ORF">BDCG_07360</name>
</gene>
<feature type="transmembrane region" description="Helical" evidence="1">
    <location>
        <begin position="76"/>
        <end position="98"/>
    </location>
</feature>
<reference evidence="3" key="1">
    <citation type="journal article" date="2015" name="PLoS Genet.">
        <title>The dynamic genome and transcriptome of the human fungal pathogen Blastomyces and close relative Emmonsia.</title>
        <authorList>
            <person name="Munoz J.F."/>
            <person name="Gauthier G.M."/>
            <person name="Desjardins C.A."/>
            <person name="Gallo J.E."/>
            <person name="Holder J."/>
            <person name="Sullivan T.D."/>
            <person name="Marty A.J."/>
            <person name="Carmen J.C."/>
            <person name="Chen Z."/>
            <person name="Ding L."/>
            <person name="Gujja S."/>
            <person name="Magrini V."/>
            <person name="Misas E."/>
            <person name="Mitreva M."/>
            <person name="Priest M."/>
            <person name="Saif S."/>
            <person name="Whiston E.A."/>
            <person name="Young S."/>
            <person name="Zeng Q."/>
            <person name="Goldman W.E."/>
            <person name="Mardis E.R."/>
            <person name="Taylor J.W."/>
            <person name="McEwen J.G."/>
            <person name="Clay O.K."/>
            <person name="Klein B.S."/>
            <person name="Cuomo C.A."/>
        </authorList>
    </citation>
    <scope>NUCLEOTIDE SEQUENCE [LARGE SCALE GENOMIC DNA]</scope>
    <source>
        <strain evidence="3">ER-3 / ATCC MYA-2586</strain>
    </source>
</reference>
<keyword evidence="1" id="KW-1133">Transmembrane helix</keyword>
<dbReference type="PANTHER" id="PTHR37992:SF1">
    <property type="entry name" value="DUF1774-DOMAIN-CONTAINING PROTEIN"/>
    <property type="match status" value="1"/>
</dbReference>
<keyword evidence="1" id="KW-0812">Transmembrane</keyword>
<dbReference type="GeneID" id="69029107"/>
<sequence length="294" mass="33097">MVGLSWFVIANNPFAKRETFSNNAITAYRVLTPISWLLVVVFGIFYSVRRPGDVPNGFTVWEQTHRNPTPFSQSTVVTGIFWIILLLSQLGYIANLFSSNPAKVTTAANVAGFYILNNLFVLAFILLWVRSMFWGAEIIDIANLISQGIVYWKHQDLPLDIHLPAVAGPYAWTLSTLFWNGAVAVGGDNTAKRVVANIFIWVMFVFGQGHIARRADFAYGYSLSLLTLSLALKQFSLKIISLQWIFAFVIFGVFFTSSLSTSVAKYHNRNFFFRSVAEPAESTDRERQPLLSEE</sequence>
<feature type="transmembrane region" description="Helical" evidence="1">
    <location>
        <begin position="26"/>
        <end position="48"/>
    </location>
</feature>
<accession>A0ABP2F5C1</accession>
<keyword evidence="1" id="KW-0472">Membrane</keyword>
<dbReference type="EMBL" id="EQ999980">
    <property type="protein sequence ID" value="EEQ92240.1"/>
    <property type="molecule type" value="Genomic_DNA"/>
</dbReference>
<feature type="transmembrane region" description="Helical" evidence="1">
    <location>
        <begin position="161"/>
        <end position="182"/>
    </location>
</feature>
<proteinExistence type="predicted"/>
<dbReference type="RefSeq" id="XP_045278610.1">
    <property type="nucleotide sequence ID" value="XM_045423152.1"/>
</dbReference>
<evidence type="ECO:0000313" key="2">
    <source>
        <dbReference type="EMBL" id="EEQ92240.1"/>
    </source>
</evidence>
<protein>
    <submittedName>
        <fullName evidence="2">Uncharacterized protein</fullName>
    </submittedName>
</protein>
<feature type="transmembrane region" description="Helical" evidence="1">
    <location>
        <begin position="244"/>
        <end position="264"/>
    </location>
</feature>
<dbReference type="PANTHER" id="PTHR37992">
    <property type="entry name" value="EXPRESSED PROTEIN"/>
    <property type="match status" value="1"/>
</dbReference>
<feature type="transmembrane region" description="Helical" evidence="1">
    <location>
        <begin position="110"/>
        <end position="129"/>
    </location>
</feature>
<evidence type="ECO:0000256" key="1">
    <source>
        <dbReference type="SAM" id="Phobius"/>
    </source>
</evidence>
<dbReference type="InterPro" id="IPR013920">
    <property type="entry name" value="DUF1774_fun"/>
</dbReference>